<dbReference type="PANTHER" id="PTHR11439">
    <property type="entry name" value="GAG-POL-RELATED RETROTRANSPOSON"/>
    <property type="match status" value="1"/>
</dbReference>
<comment type="caution">
    <text evidence="1">The sequence shown here is derived from an EMBL/GenBank/DDBJ whole genome shotgun (WGS) entry which is preliminary data.</text>
</comment>
<sequence>MLDRFQMANCNPVSTPMEVSLKLVRDHEGRKIDNTLYKQIVGSLMYLAATRPDIMHVEFIAATVCTCQAIWLRKILEELYFKQEGATKVYFDNSFAIKLSENSVLHGRSKYIDGSFTSQGI</sequence>
<evidence type="ECO:0000313" key="2">
    <source>
        <dbReference type="Proteomes" id="UP000321393"/>
    </source>
</evidence>
<dbReference type="OrthoDB" id="846931at2759"/>
<dbReference type="Proteomes" id="UP000321393">
    <property type="component" value="Unassembled WGS sequence"/>
</dbReference>
<reference evidence="1 2" key="1">
    <citation type="submission" date="2019-08" db="EMBL/GenBank/DDBJ databases">
        <title>Draft genome sequences of two oriental melons (Cucumis melo L. var makuwa).</title>
        <authorList>
            <person name="Kwon S.-Y."/>
        </authorList>
    </citation>
    <scope>NUCLEOTIDE SEQUENCE [LARGE SCALE GENOMIC DNA]</scope>
    <source>
        <strain evidence="2">cv. SW 3</strain>
        <tissue evidence="1">Leaf</tissue>
    </source>
</reference>
<evidence type="ECO:0000313" key="1">
    <source>
        <dbReference type="EMBL" id="KAA0052836.1"/>
    </source>
</evidence>
<proteinExistence type="predicted"/>
<organism evidence="1 2">
    <name type="scientific">Cucumis melo var. makuwa</name>
    <name type="common">Oriental melon</name>
    <dbReference type="NCBI Taxonomy" id="1194695"/>
    <lineage>
        <taxon>Eukaryota</taxon>
        <taxon>Viridiplantae</taxon>
        <taxon>Streptophyta</taxon>
        <taxon>Embryophyta</taxon>
        <taxon>Tracheophyta</taxon>
        <taxon>Spermatophyta</taxon>
        <taxon>Magnoliopsida</taxon>
        <taxon>eudicotyledons</taxon>
        <taxon>Gunneridae</taxon>
        <taxon>Pentapetalae</taxon>
        <taxon>rosids</taxon>
        <taxon>fabids</taxon>
        <taxon>Cucurbitales</taxon>
        <taxon>Cucurbitaceae</taxon>
        <taxon>Benincaseae</taxon>
        <taxon>Cucumis</taxon>
    </lineage>
</organism>
<name>A0A5A7UF53_CUCMM</name>
<dbReference type="EMBL" id="SSTE01010075">
    <property type="protein sequence ID" value="KAA0052836.1"/>
    <property type="molecule type" value="Genomic_DNA"/>
</dbReference>
<dbReference type="CDD" id="cd09272">
    <property type="entry name" value="RNase_HI_RT_Ty1"/>
    <property type="match status" value="1"/>
</dbReference>
<gene>
    <name evidence="1" type="ORF">E6C27_scaffold773G00340</name>
</gene>
<accession>A0A5A7UF53</accession>
<protein>
    <submittedName>
        <fullName evidence="1">Integrase, catalytic core</fullName>
    </submittedName>
</protein>
<dbReference type="PANTHER" id="PTHR11439:SF517">
    <property type="entry name" value="CYSTEINE-RICH RLK (RECEPTOR-LIKE PROTEIN KINASE) 8"/>
    <property type="match status" value="1"/>
</dbReference>
<dbReference type="AlphaFoldDB" id="A0A5A7UF53"/>